<sequence length="295" mass="33412">MGLSKVLTALVVCILYLGASVHAGAGGNLDKEKREMRALLARWAGPRVNPALQYYNITGRDAMGRWKGADDSNELRKKYGFNPIDYERLNITEAGMPELINLIKRHSGGGVSVHKETIYAVVGWRGYTQKFLEFVKFLKTEVEPAVTRGKVEATPGCRPVWASCQPGPGATYTGEEYLELCNFGTETQIIDMADIFARFWAMMIGKIWEAASTWRYAELRLSLHIEEQQWSGNHEAHVDYPFIGALSKQILMYSWPSNEVNIGVGFYRDRRLVEKPDEIKKVFKLDCGRFAEYGR</sequence>
<proteinExistence type="predicted"/>
<dbReference type="Proteomes" id="UP001370758">
    <property type="component" value="Unassembled WGS sequence"/>
</dbReference>
<organism evidence="2 3">
    <name type="scientific">Arthrobotrys musiformis</name>
    <dbReference type="NCBI Taxonomy" id="47236"/>
    <lineage>
        <taxon>Eukaryota</taxon>
        <taxon>Fungi</taxon>
        <taxon>Dikarya</taxon>
        <taxon>Ascomycota</taxon>
        <taxon>Pezizomycotina</taxon>
        <taxon>Orbiliomycetes</taxon>
        <taxon>Orbiliales</taxon>
        <taxon>Orbiliaceae</taxon>
        <taxon>Arthrobotrys</taxon>
    </lineage>
</organism>
<dbReference type="AlphaFoldDB" id="A0AAV9W7Z5"/>
<keyword evidence="3" id="KW-1185">Reference proteome</keyword>
<keyword evidence="1" id="KW-0732">Signal</keyword>
<comment type="caution">
    <text evidence="2">The sequence shown here is derived from an EMBL/GenBank/DDBJ whole genome shotgun (WGS) entry which is preliminary data.</text>
</comment>
<name>A0AAV9W7Z5_9PEZI</name>
<evidence type="ECO:0000313" key="3">
    <source>
        <dbReference type="Proteomes" id="UP001370758"/>
    </source>
</evidence>
<accession>A0AAV9W7Z5</accession>
<reference evidence="2 3" key="1">
    <citation type="submission" date="2023-08" db="EMBL/GenBank/DDBJ databases">
        <authorList>
            <person name="Palmer J.M."/>
        </authorList>
    </citation>
    <scope>NUCLEOTIDE SEQUENCE [LARGE SCALE GENOMIC DNA]</scope>
    <source>
        <strain evidence="2 3">TWF481</strain>
    </source>
</reference>
<feature type="signal peptide" evidence="1">
    <location>
        <begin position="1"/>
        <end position="23"/>
    </location>
</feature>
<protein>
    <submittedName>
        <fullName evidence="2">Uncharacterized protein</fullName>
    </submittedName>
</protein>
<gene>
    <name evidence="2" type="ORF">TWF481_008368</name>
</gene>
<evidence type="ECO:0000256" key="1">
    <source>
        <dbReference type="SAM" id="SignalP"/>
    </source>
</evidence>
<evidence type="ECO:0000313" key="2">
    <source>
        <dbReference type="EMBL" id="KAK6503345.1"/>
    </source>
</evidence>
<dbReference type="EMBL" id="JAVHJL010000005">
    <property type="protein sequence ID" value="KAK6503345.1"/>
    <property type="molecule type" value="Genomic_DNA"/>
</dbReference>
<feature type="chain" id="PRO_5043328783" evidence="1">
    <location>
        <begin position="24"/>
        <end position="295"/>
    </location>
</feature>